<gene>
    <name evidence="2" type="ORF">FFLO_04801</name>
</gene>
<feature type="compositionally biased region" description="Basic and acidic residues" evidence="1">
    <location>
        <begin position="249"/>
        <end position="262"/>
    </location>
</feature>
<dbReference type="GO" id="GO:0032040">
    <property type="term" value="C:small-subunit processome"/>
    <property type="evidence" value="ECO:0007669"/>
    <property type="project" value="TreeGrafter"/>
</dbReference>
<feature type="region of interest" description="Disordered" evidence="1">
    <location>
        <begin position="151"/>
        <end position="313"/>
    </location>
</feature>
<comment type="caution">
    <text evidence="2">The sequence shown here is derived from an EMBL/GenBank/DDBJ whole genome shotgun (WGS) entry which is preliminary data.</text>
</comment>
<protein>
    <submittedName>
        <fullName evidence="2">Uncharacterized protein</fullName>
    </submittedName>
</protein>
<feature type="compositionally biased region" description="Basic residues" evidence="1">
    <location>
        <begin position="409"/>
        <end position="423"/>
    </location>
</feature>
<name>A0A8K0JI39_9TREE</name>
<dbReference type="PANTHER" id="PTHR13237:SF9">
    <property type="entry name" value="NEUROGUIDIN"/>
    <property type="match status" value="1"/>
</dbReference>
<organism evidence="2 3">
    <name type="scientific">Filobasidium floriforme</name>
    <dbReference type="NCBI Taxonomy" id="5210"/>
    <lineage>
        <taxon>Eukaryota</taxon>
        <taxon>Fungi</taxon>
        <taxon>Dikarya</taxon>
        <taxon>Basidiomycota</taxon>
        <taxon>Agaricomycotina</taxon>
        <taxon>Tremellomycetes</taxon>
        <taxon>Filobasidiales</taxon>
        <taxon>Filobasidiaceae</taxon>
        <taxon>Filobasidium</taxon>
    </lineage>
</organism>
<feature type="region of interest" description="Disordered" evidence="1">
    <location>
        <begin position="341"/>
        <end position="423"/>
    </location>
</feature>
<sequence>MPSGAELAQLFETIDTSVIATTKTLSSLFEKAESDPTHPDLDYSAGLTLLTVRPQLLLASLHQLVIMLGLRLSTLLAADESEEDDEEELDNDGFTRTFVAPASRPTLDTVGKVEKAIEEELRVIREVMEKTKALESKVSYQVKKLVALASSAGSATQTKGESSGNKNEDDEEEEQDQLSYKPNIGAILSSKAAGKARDVDQDDEDRDDARAKRRIKNSRRSLTPSDEDDEQAGDGIYRPPRLGAIPYNEGRRDSSKRADRRAPALLSEFADSLTNAPGLESTSGLSVRPVVASDNLRSNSTSAKRMAELQRMTEFEEENMTRLVMRKRDAKRREEDESALLMGYGVGGEQRSRSRRQGGFEAELEGVLGDRGNSKGMWDDVGKGLGKRDSMLERSRKRPGDDVGGAGGPKKRRFEKAVKKHKR</sequence>
<feature type="compositionally biased region" description="Polar residues" evidence="1">
    <location>
        <begin position="151"/>
        <end position="165"/>
    </location>
</feature>
<dbReference type="EMBL" id="JABELV010000108">
    <property type="protein sequence ID" value="KAG7530822.1"/>
    <property type="molecule type" value="Genomic_DNA"/>
</dbReference>
<dbReference type="GO" id="GO:0000462">
    <property type="term" value="P:maturation of SSU-rRNA from tricistronic rRNA transcript (SSU-rRNA, 5.8S rRNA, LSU-rRNA)"/>
    <property type="evidence" value="ECO:0007669"/>
    <property type="project" value="TreeGrafter"/>
</dbReference>
<dbReference type="PANTHER" id="PTHR13237">
    <property type="entry name" value="SOMETHING ABOUT SILENCING PROTEIN 10-RELATED"/>
    <property type="match status" value="1"/>
</dbReference>
<dbReference type="AlphaFoldDB" id="A0A8K0JI39"/>
<proteinExistence type="predicted"/>
<evidence type="ECO:0000313" key="3">
    <source>
        <dbReference type="Proteomes" id="UP000812966"/>
    </source>
</evidence>
<evidence type="ECO:0000313" key="2">
    <source>
        <dbReference type="EMBL" id="KAG7530822.1"/>
    </source>
</evidence>
<evidence type="ECO:0000256" key="1">
    <source>
        <dbReference type="SAM" id="MobiDB-lite"/>
    </source>
</evidence>
<keyword evidence="3" id="KW-1185">Reference proteome</keyword>
<dbReference type="Proteomes" id="UP000812966">
    <property type="component" value="Unassembled WGS sequence"/>
</dbReference>
<feature type="compositionally biased region" description="Basic and acidic residues" evidence="1">
    <location>
        <begin position="377"/>
        <end position="401"/>
    </location>
</feature>
<reference evidence="2" key="1">
    <citation type="submission" date="2020-04" db="EMBL/GenBank/DDBJ databases">
        <title>Analysis of mating type loci in Filobasidium floriforme.</title>
        <authorList>
            <person name="Nowrousian M."/>
        </authorList>
    </citation>
    <scope>NUCLEOTIDE SEQUENCE</scope>
    <source>
        <strain evidence="2">CBS 6242</strain>
    </source>
</reference>
<feature type="compositionally biased region" description="Polar residues" evidence="1">
    <location>
        <begin position="272"/>
        <end position="285"/>
    </location>
</feature>
<accession>A0A8K0JI39</accession>